<gene>
    <name evidence="1" type="ORF">BMW23_0235</name>
</gene>
<organism evidence="1">
    <name type="scientific">Bodo saltans virus</name>
    <dbReference type="NCBI Taxonomy" id="2024608"/>
    <lineage>
        <taxon>Viruses</taxon>
        <taxon>Varidnaviria</taxon>
        <taxon>Bamfordvirae</taxon>
        <taxon>Nucleocytoviricota</taxon>
        <taxon>Megaviricetes</taxon>
        <taxon>Imitervirales</taxon>
        <taxon>Mimiviridae</taxon>
        <taxon>Klosneuvirinae</taxon>
        <taxon>Theiavirus</taxon>
        <taxon>Theiavirus salishense</taxon>
    </lineage>
</organism>
<dbReference type="EMBL" id="MF782455">
    <property type="protein sequence ID" value="ATZ80293.1"/>
    <property type="molecule type" value="Genomic_DNA"/>
</dbReference>
<reference evidence="1" key="1">
    <citation type="journal article" date="2017" name="Elife">
        <title>The kinetoplastid-infecting Bodo saltans virus (BsV), a window into the most abundant giant viruses in the sea.</title>
        <authorList>
            <person name="Deeg C.M."/>
            <person name="Chow C.-E.T."/>
            <person name="Suttle C.A."/>
        </authorList>
    </citation>
    <scope>NUCLEOTIDE SEQUENCE</scope>
    <source>
        <strain evidence="1">NG1</strain>
    </source>
</reference>
<keyword evidence="2" id="KW-1185">Reference proteome</keyword>
<evidence type="ECO:0000313" key="2">
    <source>
        <dbReference type="Proteomes" id="UP000240325"/>
    </source>
</evidence>
<name>A0A2H4UTM0_9VIRU</name>
<sequence>MPEWNKFTQKIKQMGGKYNGVNIKIAAFEESELKRESATINDNDIEGFPTLKLGLVVGGEKKEYEYLKEKDSDMMVNYVKKVCDGIKNYKKK</sequence>
<proteinExistence type="predicted"/>
<dbReference type="Gene3D" id="3.40.30.10">
    <property type="entry name" value="Glutaredoxin"/>
    <property type="match status" value="1"/>
</dbReference>
<evidence type="ECO:0000313" key="1">
    <source>
        <dbReference type="EMBL" id="ATZ80293.1"/>
    </source>
</evidence>
<protein>
    <submittedName>
        <fullName evidence="1">TRX domain-containing protein</fullName>
    </submittedName>
</protein>
<accession>A0A2H4UTM0</accession>
<dbReference type="Proteomes" id="UP000240325">
    <property type="component" value="Segment"/>
</dbReference>